<dbReference type="Gene3D" id="3.10.520.10">
    <property type="entry name" value="ApbE-like domains"/>
    <property type="match status" value="1"/>
</dbReference>
<dbReference type="PANTHER" id="PTHR30040:SF2">
    <property type="entry name" value="FAD:PROTEIN FMN TRANSFERASE"/>
    <property type="match status" value="1"/>
</dbReference>
<dbReference type="RefSeq" id="WP_175149145.1">
    <property type="nucleotide sequence ID" value="NZ_CADIKK010000006.1"/>
</dbReference>
<organism evidence="11 12">
    <name type="scientific">Paraburkholderia ultramafica</name>
    <dbReference type="NCBI Taxonomy" id="1544867"/>
    <lineage>
        <taxon>Bacteria</taxon>
        <taxon>Pseudomonadati</taxon>
        <taxon>Pseudomonadota</taxon>
        <taxon>Betaproteobacteria</taxon>
        <taxon>Burkholderiales</taxon>
        <taxon>Burkholderiaceae</taxon>
        <taxon>Paraburkholderia</taxon>
    </lineage>
</organism>
<keyword evidence="4" id="KW-0285">Flavoprotein</keyword>
<evidence type="ECO:0000256" key="4">
    <source>
        <dbReference type="ARBA" id="ARBA00022630"/>
    </source>
</evidence>
<dbReference type="AlphaFoldDB" id="A0A6S7CMY3"/>
<evidence type="ECO:0000256" key="5">
    <source>
        <dbReference type="ARBA" id="ARBA00022679"/>
    </source>
</evidence>
<evidence type="ECO:0000256" key="7">
    <source>
        <dbReference type="ARBA" id="ARBA00022827"/>
    </source>
</evidence>
<dbReference type="EC" id="2.7.1.180" evidence="2"/>
<evidence type="ECO:0000256" key="1">
    <source>
        <dbReference type="ARBA" id="ARBA00001946"/>
    </source>
</evidence>
<keyword evidence="7" id="KW-0274">FAD</keyword>
<evidence type="ECO:0000256" key="10">
    <source>
        <dbReference type="ARBA" id="ARBA00048540"/>
    </source>
</evidence>
<dbReference type="GO" id="GO:0016740">
    <property type="term" value="F:transferase activity"/>
    <property type="evidence" value="ECO:0007669"/>
    <property type="project" value="UniProtKB-KW"/>
</dbReference>
<evidence type="ECO:0000256" key="6">
    <source>
        <dbReference type="ARBA" id="ARBA00022723"/>
    </source>
</evidence>
<comment type="cofactor">
    <cofactor evidence="1">
        <name>Mg(2+)</name>
        <dbReference type="ChEBI" id="CHEBI:18420"/>
    </cofactor>
</comment>
<name>A0A6S7CMY3_9BURK</name>
<dbReference type="PANTHER" id="PTHR30040">
    <property type="entry name" value="THIAMINE BIOSYNTHESIS LIPOPROTEIN APBE"/>
    <property type="match status" value="1"/>
</dbReference>
<dbReference type="Proteomes" id="UP000494365">
    <property type="component" value="Unassembled WGS sequence"/>
</dbReference>
<dbReference type="SUPFAM" id="SSF143631">
    <property type="entry name" value="ApbE-like"/>
    <property type="match status" value="1"/>
</dbReference>
<keyword evidence="12" id="KW-1185">Reference proteome</keyword>
<accession>A0A6S7CMY3</accession>
<keyword evidence="5" id="KW-0808">Transferase</keyword>
<keyword evidence="8" id="KW-0460">Magnesium</keyword>
<dbReference type="GO" id="GO:0046872">
    <property type="term" value="F:metal ion binding"/>
    <property type="evidence" value="ECO:0007669"/>
    <property type="project" value="UniProtKB-KW"/>
</dbReference>
<evidence type="ECO:0000313" key="12">
    <source>
        <dbReference type="Proteomes" id="UP000494365"/>
    </source>
</evidence>
<reference evidence="11 12" key="1">
    <citation type="submission" date="2020-04" db="EMBL/GenBank/DDBJ databases">
        <authorList>
            <person name="De Canck E."/>
        </authorList>
    </citation>
    <scope>NUCLEOTIDE SEQUENCE [LARGE SCALE GENOMIC DNA]</scope>
    <source>
        <strain evidence="11 12">LMG 28614</strain>
    </source>
</reference>
<dbReference type="Pfam" id="PF02424">
    <property type="entry name" value="ApbE"/>
    <property type="match status" value="1"/>
</dbReference>
<dbReference type="EMBL" id="CADIKK010000006">
    <property type="protein sequence ID" value="CAB3783877.1"/>
    <property type="molecule type" value="Genomic_DNA"/>
</dbReference>
<evidence type="ECO:0000256" key="3">
    <source>
        <dbReference type="ARBA" id="ARBA00016337"/>
    </source>
</evidence>
<dbReference type="InterPro" id="IPR024932">
    <property type="entry name" value="ApbE"/>
</dbReference>
<sequence>MKNTAIALRDGCIVRRAKPLLGTLVDVAVGAPDRDFAQTAIGAAFAEIRDVHRLMSFHEPSSDVSRINRAAPGVPVEVDPRTADVLRLATELQDASAGGFDCTVAPVLVRHRLLPWVDGWDGNEARPRRRELHGELAGCSPDRVPAFAIDACSVVKQRDCLIDLGGIAKGYAVDRAVEAVRALAKAGGHRLTAYWSMLAGISAITGEARFGFVCGIHAIAHDSSARSGFRMARWPVHRRAGWTSARMRLPH</sequence>
<protein>
    <recommendedName>
        <fullName evidence="3">FAD:protein FMN transferase</fullName>
        <ecNumber evidence="2">2.7.1.180</ecNumber>
    </recommendedName>
    <alternativeName>
        <fullName evidence="9">Flavin transferase</fullName>
    </alternativeName>
</protein>
<evidence type="ECO:0000256" key="9">
    <source>
        <dbReference type="ARBA" id="ARBA00031306"/>
    </source>
</evidence>
<evidence type="ECO:0000256" key="2">
    <source>
        <dbReference type="ARBA" id="ARBA00011955"/>
    </source>
</evidence>
<evidence type="ECO:0000313" key="11">
    <source>
        <dbReference type="EMBL" id="CAB3783877.1"/>
    </source>
</evidence>
<gene>
    <name evidence="11" type="ORF">LMG28614_01750</name>
</gene>
<dbReference type="InterPro" id="IPR003374">
    <property type="entry name" value="ApbE-like_sf"/>
</dbReference>
<evidence type="ECO:0000256" key="8">
    <source>
        <dbReference type="ARBA" id="ARBA00022842"/>
    </source>
</evidence>
<keyword evidence="6" id="KW-0479">Metal-binding</keyword>
<proteinExistence type="predicted"/>
<comment type="catalytic activity">
    <reaction evidence="10">
        <text>L-threonyl-[protein] + FAD = FMN-L-threonyl-[protein] + AMP + H(+)</text>
        <dbReference type="Rhea" id="RHEA:36847"/>
        <dbReference type="Rhea" id="RHEA-COMP:11060"/>
        <dbReference type="Rhea" id="RHEA-COMP:11061"/>
        <dbReference type="ChEBI" id="CHEBI:15378"/>
        <dbReference type="ChEBI" id="CHEBI:30013"/>
        <dbReference type="ChEBI" id="CHEBI:57692"/>
        <dbReference type="ChEBI" id="CHEBI:74257"/>
        <dbReference type="ChEBI" id="CHEBI:456215"/>
        <dbReference type="EC" id="2.7.1.180"/>
    </reaction>
</comment>